<feature type="signal peptide" evidence="2">
    <location>
        <begin position="1"/>
        <end position="17"/>
    </location>
</feature>
<sequence length="235" mass="23460">MYSHQLLIVALVASVSANIAVPGHLPMRRSLQDLARRTDSAHTPSATDYDDGDDGDDGNDGNDADDQCEIALMSIAASLPTPAPALESYEETHEATDPCYYSVPSSLSSDYDSYTSSVYSWYSASSAALASILSTCPEYADDTSEALCSTAMVAAATSTSGASATATTTGTASSHSSMETHSSSSSSGSSSGSSSTTASSGSSTSAAAFGSGASAREIGIVGAVLAGVLGVAVAL</sequence>
<protein>
    <recommendedName>
        <fullName evidence="5">Infection structure specific protein</fullName>
    </recommendedName>
</protein>
<evidence type="ECO:0000313" key="3">
    <source>
        <dbReference type="EMBL" id="ROW05199.1"/>
    </source>
</evidence>
<dbReference type="AlphaFoldDB" id="A0A423WNY0"/>
<keyword evidence="2" id="KW-0732">Signal</keyword>
<feature type="chain" id="PRO_5019304738" description="Infection structure specific protein" evidence="2">
    <location>
        <begin position="18"/>
        <end position="235"/>
    </location>
</feature>
<evidence type="ECO:0000313" key="4">
    <source>
        <dbReference type="Proteomes" id="UP000284375"/>
    </source>
</evidence>
<dbReference type="Proteomes" id="UP000284375">
    <property type="component" value="Unassembled WGS sequence"/>
</dbReference>
<organism evidence="3 4">
    <name type="scientific">Cytospora chrysosperma</name>
    <name type="common">Cytospora canker fungus</name>
    <name type="synonym">Sphaeria chrysosperma</name>
    <dbReference type="NCBI Taxonomy" id="252740"/>
    <lineage>
        <taxon>Eukaryota</taxon>
        <taxon>Fungi</taxon>
        <taxon>Dikarya</taxon>
        <taxon>Ascomycota</taxon>
        <taxon>Pezizomycotina</taxon>
        <taxon>Sordariomycetes</taxon>
        <taxon>Sordariomycetidae</taxon>
        <taxon>Diaporthales</taxon>
        <taxon>Cytosporaceae</taxon>
        <taxon>Cytospora</taxon>
    </lineage>
</organism>
<name>A0A423WNY0_CYTCH</name>
<feature type="compositionally biased region" description="Acidic residues" evidence="1">
    <location>
        <begin position="48"/>
        <end position="65"/>
    </location>
</feature>
<feature type="region of interest" description="Disordered" evidence="1">
    <location>
        <begin position="35"/>
        <end position="65"/>
    </location>
</feature>
<keyword evidence="4" id="KW-1185">Reference proteome</keyword>
<reference evidence="3 4" key="1">
    <citation type="submission" date="2015-09" db="EMBL/GenBank/DDBJ databases">
        <title>Host preference determinants of Valsa canker pathogens revealed by comparative genomics.</title>
        <authorList>
            <person name="Yin Z."/>
            <person name="Huang L."/>
        </authorList>
    </citation>
    <scope>NUCLEOTIDE SEQUENCE [LARGE SCALE GENOMIC DNA]</scope>
    <source>
        <strain evidence="3 4">YSFL</strain>
    </source>
</reference>
<evidence type="ECO:0000256" key="2">
    <source>
        <dbReference type="SAM" id="SignalP"/>
    </source>
</evidence>
<proteinExistence type="predicted"/>
<comment type="caution">
    <text evidence="3">The sequence shown here is derived from an EMBL/GenBank/DDBJ whole genome shotgun (WGS) entry which is preliminary data.</text>
</comment>
<dbReference type="STRING" id="252740.A0A423WNY0"/>
<evidence type="ECO:0008006" key="5">
    <source>
        <dbReference type="Google" id="ProtNLM"/>
    </source>
</evidence>
<feature type="region of interest" description="Disordered" evidence="1">
    <location>
        <begin position="163"/>
        <end position="203"/>
    </location>
</feature>
<accession>A0A423WNY0</accession>
<evidence type="ECO:0000256" key="1">
    <source>
        <dbReference type="SAM" id="MobiDB-lite"/>
    </source>
</evidence>
<gene>
    <name evidence="3" type="ORF">VSDG_00473</name>
</gene>
<dbReference type="OrthoDB" id="3561078at2759"/>
<dbReference type="EMBL" id="LJZO01000001">
    <property type="protein sequence ID" value="ROW05199.1"/>
    <property type="molecule type" value="Genomic_DNA"/>
</dbReference>